<dbReference type="Pfam" id="PF13263">
    <property type="entry name" value="PHP_C"/>
    <property type="match status" value="1"/>
</dbReference>
<comment type="caution">
    <text evidence="1">The sequence shown here is derived from an EMBL/GenBank/DDBJ whole genome shotgun (WGS) entry which is preliminary data.</text>
</comment>
<reference evidence="1 2" key="1">
    <citation type="submission" date="2024-07" db="EMBL/GenBank/DDBJ databases">
        <title>Draft Genome Sequence of Ferrimicrobium acidiphilum Strain YE2023, Isolated from a Pulp of Bioleach Reactor.</title>
        <authorList>
            <person name="Elkina Y.A."/>
            <person name="Bulaeva A.G."/>
            <person name="Beletsky A.V."/>
            <person name="Mardanov A.V."/>
        </authorList>
    </citation>
    <scope>NUCLEOTIDE SEQUENCE [LARGE SCALE GENOMIC DNA]</scope>
    <source>
        <strain evidence="1 2">YE2023</strain>
    </source>
</reference>
<accession>A0ABV3XZN3</accession>
<protein>
    <submittedName>
        <fullName evidence="1">PHP-associated domain-containing protein</fullName>
    </submittedName>
</protein>
<dbReference type="CDD" id="cd07432">
    <property type="entry name" value="PHP_HisPPase"/>
    <property type="match status" value="1"/>
</dbReference>
<dbReference type="RefSeq" id="WP_298447332.1">
    <property type="nucleotide sequence ID" value="NZ_JBFSHR010000003.1"/>
</dbReference>
<dbReference type="PANTHER" id="PTHR42924">
    <property type="entry name" value="EXONUCLEASE"/>
    <property type="match status" value="1"/>
</dbReference>
<dbReference type="Proteomes" id="UP001560267">
    <property type="component" value="Unassembled WGS sequence"/>
</dbReference>
<name>A0ABV3XZN3_9ACTN</name>
<gene>
    <name evidence="1" type="ORF">AB6A68_01225</name>
</gene>
<dbReference type="SUPFAM" id="SSF89550">
    <property type="entry name" value="PHP domain-like"/>
    <property type="match status" value="1"/>
</dbReference>
<dbReference type="InterPro" id="IPR016195">
    <property type="entry name" value="Pol/histidinol_Pase-like"/>
</dbReference>
<dbReference type="Gene3D" id="3.20.20.140">
    <property type="entry name" value="Metal-dependent hydrolases"/>
    <property type="match status" value="1"/>
</dbReference>
<evidence type="ECO:0000313" key="1">
    <source>
        <dbReference type="EMBL" id="MEX6428465.1"/>
    </source>
</evidence>
<dbReference type="InterPro" id="IPR052018">
    <property type="entry name" value="PHP_domain"/>
</dbReference>
<keyword evidence="2" id="KW-1185">Reference proteome</keyword>
<sequence>MDGIKVDLHTHTYRSGDAGTTFDEYCSGSASMDLVAVTDHHDLFAGSVLQDQYGLSVIVGEEINTGQGEVIGLYLSSVVPRGLGLVDTCRRIRHQGGLVYIPHPTDARRHGIGGGRLAGLCQAGLVDIVEVGNSKAVTVDREAQGIAHAFGLPVAASSDAHVGGAIGSSHTVIDRLPSGPDDLLGLLGDGRCCHQFFDPVRDLTKTVVTPGTSATSPV</sequence>
<dbReference type="EMBL" id="JBFSHR010000003">
    <property type="protein sequence ID" value="MEX6428465.1"/>
    <property type="molecule type" value="Genomic_DNA"/>
</dbReference>
<proteinExistence type="predicted"/>
<organism evidence="1 2">
    <name type="scientific">Ferrimicrobium acidiphilum</name>
    <dbReference type="NCBI Taxonomy" id="121039"/>
    <lineage>
        <taxon>Bacteria</taxon>
        <taxon>Bacillati</taxon>
        <taxon>Actinomycetota</taxon>
        <taxon>Acidimicrobiia</taxon>
        <taxon>Acidimicrobiales</taxon>
        <taxon>Acidimicrobiaceae</taxon>
        <taxon>Ferrimicrobium</taxon>
    </lineage>
</organism>
<evidence type="ECO:0000313" key="2">
    <source>
        <dbReference type="Proteomes" id="UP001560267"/>
    </source>
</evidence>
<dbReference type="PANTHER" id="PTHR42924:SF3">
    <property type="entry name" value="POLYMERASE_HISTIDINOL PHOSPHATASE N-TERMINAL DOMAIN-CONTAINING PROTEIN"/>
    <property type="match status" value="1"/>
</dbReference>